<organism evidence="1 2">
    <name type="scientific">Desulfomarina profundi</name>
    <dbReference type="NCBI Taxonomy" id="2772557"/>
    <lineage>
        <taxon>Bacteria</taxon>
        <taxon>Pseudomonadati</taxon>
        <taxon>Thermodesulfobacteriota</taxon>
        <taxon>Desulfobulbia</taxon>
        <taxon>Desulfobulbales</taxon>
        <taxon>Desulfobulbaceae</taxon>
        <taxon>Desulfomarina</taxon>
    </lineage>
</organism>
<accession>A0A8D5JIJ6</accession>
<protein>
    <recommendedName>
        <fullName evidence="3">DUF937 domain-containing protein</fullName>
    </recommendedName>
</protein>
<keyword evidence="2" id="KW-1185">Reference proteome</keyword>
<dbReference type="AlphaFoldDB" id="A0A8D5JIJ6"/>
<dbReference type="EMBL" id="AP024086">
    <property type="protein sequence ID" value="BCL62764.1"/>
    <property type="molecule type" value="Genomic_DNA"/>
</dbReference>
<evidence type="ECO:0008006" key="3">
    <source>
        <dbReference type="Google" id="ProtNLM"/>
    </source>
</evidence>
<dbReference type="RefSeq" id="WP_228855086.1">
    <property type="nucleotide sequence ID" value="NZ_AP024086.1"/>
</dbReference>
<sequence length="143" mass="14499">MDLLQLGTDLIMNKLNLDRDGDGVPDGVAGALAGLLGGDDNNFDLGALVGKMTQGGGSLQEIASSWLGDGENAPVELQQIKELFGGEKISAFASSLGVDEDTAADTLAETIPQIVDKGSSGGSLLEAFGGVEGVLDAAKKFFG</sequence>
<evidence type="ECO:0000313" key="2">
    <source>
        <dbReference type="Proteomes" id="UP000826725"/>
    </source>
</evidence>
<dbReference type="Pfam" id="PF20159">
    <property type="entry name" value="YidB"/>
    <property type="match status" value="1"/>
</dbReference>
<reference evidence="1" key="1">
    <citation type="submission" date="2020-09" db="EMBL/GenBank/DDBJ databases">
        <title>Desulfogranum mesoprofundum gen. nov., sp. nov., a novel mesophilic, sulfate-reducing chemolithoautotroph isolated from a deep-sea hydrothermal vent chimney in the Suiyo Seamount.</title>
        <authorList>
            <person name="Hashimoto Y."/>
            <person name="Nakagawa S."/>
        </authorList>
    </citation>
    <scope>NUCLEOTIDE SEQUENCE</scope>
    <source>
        <strain evidence="1">KT2</strain>
    </source>
</reference>
<gene>
    <name evidence="1" type="ORF">DGMP_34570</name>
</gene>
<proteinExistence type="predicted"/>
<dbReference type="KEGG" id="dbk:DGMP_34570"/>
<dbReference type="InterPro" id="IPR045372">
    <property type="entry name" value="YidB"/>
</dbReference>
<evidence type="ECO:0000313" key="1">
    <source>
        <dbReference type="EMBL" id="BCL62764.1"/>
    </source>
</evidence>
<name>A0A8D5JIJ6_9BACT</name>
<dbReference type="Proteomes" id="UP000826725">
    <property type="component" value="Chromosome"/>
</dbReference>